<sequence>MCSTFSGRGELILWGSVDPALVDEEALNDWWTNEHLPERLRLPGFQLARRYRGFEPKHGQHEYLALYEVSSVQDLASTEYMHALNHPTDRTVQYMPCLAKMNRFACGNMYEHQTPYSVAGTRHMCDEYLLMVVCKLGEEATRFGPNPLDIQRVFKHISHNEHAPSADIRRVRVSSVSPYITAQGSASKSYDGVGFNTRPDNAPQPLDRPNTLILLFDLYSTTTPTSLSTSTWFTKLESKLEESNLRISYKNMYSLIATLVKDAIEAEA</sequence>
<proteinExistence type="predicted"/>
<reference evidence="4" key="4">
    <citation type="journal article" date="2022" name="Microb. Genom.">
        <title>A global pangenome for the wheat fungal pathogen Pyrenophora tritici-repentis and prediction of effector protein structural homology.</title>
        <authorList>
            <person name="Moolhuijzen P.M."/>
            <person name="See P.T."/>
            <person name="Shi G."/>
            <person name="Powell H.R."/>
            <person name="Cockram J."/>
            <person name="Jorgensen L.N."/>
            <person name="Benslimane H."/>
            <person name="Strelkov S.E."/>
            <person name="Turner J."/>
            <person name="Liu Z."/>
            <person name="Moffat C.S."/>
        </authorList>
    </citation>
    <scope>NUCLEOTIDE SEQUENCE [LARGE SCALE GENOMIC DNA]</scope>
</reference>
<reference evidence="2" key="2">
    <citation type="submission" date="2021-05" db="EMBL/GenBank/DDBJ databases">
        <authorList>
            <person name="Moolhuijzen P.M."/>
            <person name="Moffat C.S."/>
        </authorList>
    </citation>
    <scope>NUCLEOTIDE SEQUENCE</scope>
    <source>
        <strain evidence="2">86-124</strain>
    </source>
</reference>
<dbReference type="InterPro" id="IPR011008">
    <property type="entry name" value="Dimeric_a/b-barrel"/>
</dbReference>
<accession>A0A2W1CWT3</accession>
<reference evidence="1 3" key="1">
    <citation type="journal article" date="2018" name="BMC Genomics">
        <title>Comparative genomics of the wheat fungal pathogen Pyrenophora tritici-repentis reveals chromosomal variations and genome plasticity.</title>
        <authorList>
            <person name="Moolhuijzen P."/>
            <person name="See P.T."/>
            <person name="Hane J.K."/>
            <person name="Shi G."/>
            <person name="Liu Z."/>
            <person name="Oliver R.P."/>
            <person name="Moffat C.S."/>
        </authorList>
    </citation>
    <scope>NUCLEOTIDE SEQUENCE [LARGE SCALE GENOMIC DNA]</scope>
    <source>
        <strain evidence="1">M4</strain>
    </source>
</reference>
<dbReference type="OrthoDB" id="2851338at2759"/>
<dbReference type="EMBL" id="NQIK02000001">
    <property type="protein sequence ID" value="KAF7578086.1"/>
    <property type="molecule type" value="Genomic_DNA"/>
</dbReference>
<evidence type="ECO:0000313" key="3">
    <source>
        <dbReference type="Proteomes" id="UP000245464"/>
    </source>
</evidence>
<protein>
    <submittedName>
        <fullName evidence="2">Uncharacterized protein</fullName>
    </submittedName>
</protein>
<keyword evidence="4" id="KW-1185">Reference proteome</keyword>
<gene>
    <name evidence="2" type="ORF">Ptr86124_003494</name>
    <name evidence="1" type="ORF">PtrM4_023260</name>
</gene>
<dbReference type="AlphaFoldDB" id="A0A2W1CWT3"/>
<organism evidence="2 4">
    <name type="scientific">Pyrenophora tritici-repentis</name>
    <dbReference type="NCBI Taxonomy" id="45151"/>
    <lineage>
        <taxon>Eukaryota</taxon>
        <taxon>Fungi</taxon>
        <taxon>Dikarya</taxon>
        <taxon>Ascomycota</taxon>
        <taxon>Pezizomycotina</taxon>
        <taxon>Dothideomycetes</taxon>
        <taxon>Pleosporomycetidae</taxon>
        <taxon>Pleosporales</taxon>
        <taxon>Pleosporineae</taxon>
        <taxon>Pleosporaceae</taxon>
        <taxon>Pyrenophora</taxon>
    </lineage>
</organism>
<evidence type="ECO:0000313" key="2">
    <source>
        <dbReference type="EMBL" id="KAI1518193.1"/>
    </source>
</evidence>
<evidence type="ECO:0000313" key="1">
    <source>
        <dbReference type="EMBL" id="KAF7578086.1"/>
    </source>
</evidence>
<dbReference type="Proteomes" id="UP000249757">
    <property type="component" value="Unassembled WGS sequence"/>
</dbReference>
<name>A0A2W1CWT3_9PLEO</name>
<reference evidence="2" key="3">
    <citation type="journal article" date="2022" name="bioRxiv">
        <title>A global pangenome for the wheat fungal pathogen Pyrenophora tritici-repentis and prediction of effector protein structural homology.</title>
        <authorList>
            <person name="Moolhuijzen P."/>
            <person name="See P.T."/>
            <person name="Shi G."/>
            <person name="Powell H.R."/>
            <person name="Cockram J."/>
            <person name="Jorgensen L.N."/>
            <person name="Benslimane H."/>
            <person name="Strelkov S.E."/>
            <person name="Turner J."/>
            <person name="Liu Z."/>
            <person name="Moffat C.S."/>
        </authorList>
    </citation>
    <scope>NUCLEOTIDE SEQUENCE</scope>
    <source>
        <strain evidence="2">86-124</strain>
    </source>
</reference>
<dbReference type="SUPFAM" id="SSF54909">
    <property type="entry name" value="Dimeric alpha+beta barrel"/>
    <property type="match status" value="1"/>
</dbReference>
<dbReference type="Proteomes" id="UP000245464">
    <property type="component" value="Chromosome 1"/>
</dbReference>
<dbReference type="EMBL" id="NRDI02000003">
    <property type="protein sequence ID" value="KAI1518193.1"/>
    <property type="molecule type" value="Genomic_DNA"/>
</dbReference>
<comment type="caution">
    <text evidence="2">The sequence shown here is derived from an EMBL/GenBank/DDBJ whole genome shotgun (WGS) entry which is preliminary data.</text>
</comment>
<evidence type="ECO:0000313" key="4">
    <source>
        <dbReference type="Proteomes" id="UP000249757"/>
    </source>
</evidence>